<evidence type="ECO:0000313" key="6">
    <source>
        <dbReference type="Proteomes" id="UP001167796"/>
    </source>
</evidence>
<evidence type="ECO:0000313" key="5">
    <source>
        <dbReference type="EMBL" id="MDO7847452.1"/>
    </source>
</evidence>
<feature type="coiled-coil region" evidence="1">
    <location>
        <begin position="543"/>
        <end position="570"/>
    </location>
</feature>
<sequence>MDLEYLKVAIDCQIDDFEYGIKQAEKGLGRLSSAAKDAGGDLTKYVTAPLLLLGGASIKVAGDIQALEKGFAAVYKGASDVGEELKKVQEVAKLPGLGLKEAEQGSIRLQAVGISAEQARKTLLAFGNAIATTGGGKNELERVTVQLAQLSGKGKVLAQDLRPIIEAAPIAAEALKKLYGTVDSEAISASLAKAGKSSKDFISDVTDELAKLPKVSGGIKNALENLSDAGTLALAKLGDAVAKNIGLEDLAEKISAQVTHLADDFASLSPASQKVILGFAGVAAGAGPVLLALGTLGVAVPKVVEGFKLISGTGSLLVGALGPVGIAVAAVAAGLVYFAVTSKSAADEFQDAAKRVDDLDGKLNPLLKTYDELTAKSKLTTFEQQQLGTTIQQLGELLPAAVTEFDKYGKAIAISRGELVKLRDVQAQLAVTAALEAFPDANEKVSKAAKELKFYQDRLNQINKTGTFKSGAMVIAPGEEEKAALRKRQLELSAILEEALLKRNDMARRLGVQQQYTDDNNVVRNGTRAKSQQELEAAKAAAAARRKLSKENLEADIKDLNDKKDALDKDTEKDSIAAINIELAKKQALIKAIDELGVGSKSDAKKQAKELSDLAKANETFRDGIRQVNMEYQVQGETFDVGAAKARVYKTYLDKLVELDKTGQVEDSPKFKKAMEEYRLLTIASERFQETARLKGIFENTEASIAATGEQMLALGKYADETVERVKLLESQLSQSLQGIESLQKAGAEANDEFLLAERQHAKELTAELEKARAAAAAAKRDADTDDLLDSLNGGTGSKASQNFGDLFSGKAQSELEERIRKAQNAVRDIQKDGASAVLIKQAQDAVAGLKGQLDLTDVYAGAAQQAGDSLGEIASVILDGIGGIITGQMSLTDGLASIFGQTLQIVGNFMKDFGKQLLLLGAGHVALGLATANPAMVTAGGLELAAGGALYLGGAIVSALGSAATPSTSQSSTPQTSATPTPGSGTSSKDKQAVSITVNFAPVELRADGTQLRSVMRVDSYRLTNTR</sequence>
<feature type="coiled-coil region" evidence="1">
    <location>
        <begin position="755"/>
        <end position="782"/>
    </location>
</feature>
<evidence type="ECO:0000256" key="2">
    <source>
        <dbReference type="SAM" id="MobiDB-lite"/>
    </source>
</evidence>
<dbReference type="NCBIfam" id="TIGR02675">
    <property type="entry name" value="tape_meas_nterm"/>
    <property type="match status" value="1"/>
</dbReference>
<evidence type="ECO:0000256" key="3">
    <source>
        <dbReference type="SAM" id="Phobius"/>
    </source>
</evidence>
<dbReference type="InterPro" id="IPR013491">
    <property type="entry name" value="Tape_meas_N"/>
</dbReference>
<name>A0ABT9AC74_9BACT</name>
<dbReference type="Proteomes" id="UP001167796">
    <property type="component" value="Unassembled WGS sequence"/>
</dbReference>
<feature type="region of interest" description="Disordered" evidence="2">
    <location>
        <begin position="965"/>
        <end position="992"/>
    </location>
</feature>
<protein>
    <submittedName>
        <fullName evidence="5">Tape measure protein</fullName>
    </submittedName>
</protein>
<comment type="caution">
    <text evidence="5">The sequence shown here is derived from an EMBL/GenBank/DDBJ whole genome shotgun (WGS) entry which is preliminary data.</text>
</comment>
<keyword evidence="1" id="KW-0175">Coiled coil</keyword>
<feature type="compositionally biased region" description="Low complexity" evidence="2">
    <location>
        <begin position="965"/>
        <end position="988"/>
    </location>
</feature>
<keyword evidence="6" id="KW-1185">Reference proteome</keyword>
<keyword evidence="3" id="KW-0812">Transmembrane</keyword>
<proteinExistence type="predicted"/>
<reference evidence="5" key="1">
    <citation type="submission" date="2023-07" db="EMBL/GenBank/DDBJ databases">
        <authorList>
            <person name="Kim M.K."/>
        </authorList>
    </citation>
    <scope>NUCLEOTIDE SEQUENCE</scope>
    <source>
        <strain evidence="5">M29</strain>
    </source>
</reference>
<keyword evidence="3" id="KW-0472">Membrane</keyword>
<accession>A0ABT9AC74</accession>
<feature type="transmembrane region" description="Helical" evidence="3">
    <location>
        <begin position="275"/>
        <end position="304"/>
    </location>
</feature>
<feature type="transmembrane region" description="Helical" evidence="3">
    <location>
        <begin position="316"/>
        <end position="340"/>
    </location>
</feature>
<feature type="domain" description="Tape measure protein N-terminal" evidence="4">
    <location>
        <begin position="57"/>
        <end position="237"/>
    </location>
</feature>
<dbReference type="Pfam" id="PF20155">
    <property type="entry name" value="TMP_3"/>
    <property type="match status" value="1"/>
</dbReference>
<dbReference type="EMBL" id="JAUQSX010000006">
    <property type="protein sequence ID" value="MDO7847452.1"/>
    <property type="molecule type" value="Genomic_DNA"/>
</dbReference>
<keyword evidence="3" id="KW-1133">Transmembrane helix</keyword>
<gene>
    <name evidence="5" type="ORF">Q5H92_13865</name>
</gene>
<evidence type="ECO:0000256" key="1">
    <source>
        <dbReference type="SAM" id="Coils"/>
    </source>
</evidence>
<evidence type="ECO:0000259" key="4">
    <source>
        <dbReference type="Pfam" id="PF20155"/>
    </source>
</evidence>
<organism evidence="5 6">
    <name type="scientific">Hymenobacter mellowenesis</name>
    <dbReference type="NCBI Taxonomy" id="3063995"/>
    <lineage>
        <taxon>Bacteria</taxon>
        <taxon>Pseudomonadati</taxon>
        <taxon>Bacteroidota</taxon>
        <taxon>Cytophagia</taxon>
        <taxon>Cytophagales</taxon>
        <taxon>Hymenobacteraceae</taxon>
        <taxon>Hymenobacter</taxon>
    </lineage>
</organism>